<evidence type="ECO:0000313" key="3">
    <source>
        <dbReference type="EMBL" id="MFM0238346.1"/>
    </source>
</evidence>
<sequence length="204" mass="22061">MSSKETTVINLRTAASRVALSTAAIAAISMNVLCAQAVAATVEVSETKTIIDHVTVSSSKPYAAVKQDLESRLGRLDDHIRTLLKQDKVDDLRAALQKAAGNDGLVIHYIGLHGDWLVLKGQRRNGTEYFTGNILTATEMTSVNMAAGLYAPLRIMVYENAQGGTTIEYDKPSTQLSQFHSAQIDVQGRSLDDRLAKLCASVLQ</sequence>
<keyword evidence="1" id="KW-0732">Signal</keyword>
<evidence type="ECO:0000259" key="2">
    <source>
        <dbReference type="Pfam" id="PF03625"/>
    </source>
</evidence>
<dbReference type="InterPro" id="IPR005180">
    <property type="entry name" value="DUF302"/>
</dbReference>
<comment type="caution">
    <text evidence="3">The sequence shown here is derived from an EMBL/GenBank/DDBJ whole genome shotgun (WGS) entry which is preliminary data.</text>
</comment>
<feature type="chain" id="PRO_5045105992" evidence="1">
    <location>
        <begin position="27"/>
        <end position="204"/>
    </location>
</feature>
<reference evidence="3 4" key="1">
    <citation type="journal article" date="2024" name="Chem. Sci.">
        <title>Discovery of megapolipeptins by genome mining of a Burkholderiales bacteria collection.</title>
        <authorList>
            <person name="Paulo B.S."/>
            <person name="Recchia M.J.J."/>
            <person name="Lee S."/>
            <person name="Fergusson C.H."/>
            <person name="Romanowski S.B."/>
            <person name="Hernandez A."/>
            <person name="Krull N."/>
            <person name="Liu D.Y."/>
            <person name="Cavanagh H."/>
            <person name="Bos A."/>
            <person name="Gray C.A."/>
            <person name="Murphy B.T."/>
            <person name="Linington R.G."/>
            <person name="Eustaquio A.S."/>
        </authorList>
    </citation>
    <scope>NUCLEOTIDE SEQUENCE [LARGE SCALE GENOMIC DNA]</scope>
    <source>
        <strain evidence="3 4">RL17-351-BIE-A</strain>
    </source>
</reference>
<dbReference type="InterPro" id="IPR035923">
    <property type="entry name" value="TT1751-like_sf"/>
</dbReference>
<keyword evidence="4" id="KW-1185">Reference proteome</keyword>
<accession>A0ABW9BCW7</accession>
<proteinExistence type="predicted"/>
<dbReference type="EMBL" id="JAQQDR010000003">
    <property type="protein sequence ID" value="MFM0238346.1"/>
    <property type="molecule type" value="Genomic_DNA"/>
</dbReference>
<dbReference type="Gene3D" id="3.30.310.70">
    <property type="entry name" value="TT1751-like domain"/>
    <property type="match status" value="1"/>
</dbReference>
<dbReference type="RefSeq" id="WP_408511390.1">
    <property type="nucleotide sequence ID" value="NZ_JAQQDR010000003.1"/>
</dbReference>
<organism evidence="3 4">
    <name type="scientific">Paraburkholderia phytofirmans</name>
    <dbReference type="NCBI Taxonomy" id="261302"/>
    <lineage>
        <taxon>Bacteria</taxon>
        <taxon>Pseudomonadati</taxon>
        <taxon>Pseudomonadota</taxon>
        <taxon>Betaproteobacteria</taxon>
        <taxon>Burkholderiales</taxon>
        <taxon>Burkholderiaceae</taxon>
        <taxon>Paraburkholderia</taxon>
    </lineage>
</organism>
<evidence type="ECO:0000313" key="4">
    <source>
        <dbReference type="Proteomes" id="UP001629274"/>
    </source>
</evidence>
<name>A0ABW9BCW7_9BURK</name>
<gene>
    <name evidence="3" type="ORF">PQR03_09425</name>
</gene>
<dbReference type="CDD" id="cd14797">
    <property type="entry name" value="DUF302"/>
    <property type="match status" value="1"/>
</dbReference>
<dbReference type="Proteomes" id="UP001629274">
    <property type="component" value="Unassembled WGS sequence"/>
</dbReference>
<feature type="domain" description="DUF302" evidence="2">
    <location>
        <begin position="131"/>
        <end position="172"/>
    </location>
</feature>
<evidence type="ECO:0000256" key="1">
    <source>
        <dbReference type="SAM" id="SignalP"/>
    </source>
</evidence>
<feature type="signal peptide" evidence="1">
    <location>
        <begin position="1"/>
        <end position="26"/>
    </location>
</feature>
<dbReference type="Pfam" id="PF03625">
    <property type="entry name" value="DUF302"/>
    <property type="match status" value="1"/>
</dbReference>
<dbReference type="SUPFAM" id="SSF103247">
    <property type="entry name" value="TT1751-like"/>
    <property type="match status" value="1"/>
</dbReference>
<protein>
    <submittedName>
        <fullName evidence="3">DUF302 domain-containing protein</fullName>
    </submittedName>
</protein>